<feature type="transmembrane region" description="Helical" evidence="6">
    <location>
        <begin position="7"/>
        <end position="29"/>
    </location>
</feature>
<dbReference type="PANTHER" id="PTHR30250">
    <property type="entry name" value="PST FAMILY PREDICTED COLANIC ACID TRANSPORTER"/>
    <property type="match status" value="1"/>
</dbReference>
<feature type="transmembrane region" description="Helical" evidence="6">
    <location>
        <begin position="465"/>
        <end position="484"/>
    </location>
</feature>
<comment type="caution">
    <text evidence="7">The sequence shown here is derived from an EMBL/GenBank/DDBJ whole genome shotgun (WGS) entry which is preliminary data.</text>
</comment>
<evidence type="ECO:0000256" key="5">
    <source>
        <dbReference type="ARBA" id="ARBA00023136"/>
    </source>
</evidence>
<keyword evidence="8" id="KW-1185">Reference proteome</keyword>
<evidence type="ECO:0000313" key="8">
    <source>
        <dbReference type="Proteomes" id="UP000574067"/>
    </source>
</evidence>
<feature type="transmembrane region" description="Helical" evidence="6">
    <location>
        <begin position="87"/>
        <end position="104"/>
    </location>
</feature>
<feature type="transmembrane region" description="Helical" evidence="6">
    <location>
        <begin position="378"/>
        <end position="398"/>
    </location>
</feature>
<dbReference type="RefSeq" id="WP_169159995.1">
    <property type="nucleotide sequence ID" value="NZ_JABBFW010000005.1"/>
</dbReference>
<accession>A0A848FA46</accession>
<feature type="transmembrane region" description="Helical" evidence="6">
    <location>
        <begin position="35"/>
        <end position="53"/>
    </location>
</feature>
<gene>
    <name evidence="7" type="ORF">HHL10_08830</name>
</gene>
<dbReference type="GO" id="GO:0005886">
    <property type="term" value="C:plasma membrane"/>
    <property type="evidence" value="ECO:0007669"/>
    <property type="project" value="UniProtKB-SubCell"/>
</dbReference>
<evidence type="ECO:0000256" key="3">
    <source>
        <dbReference type="ARBA" id="ARBA00022692"/>
    </source>
</evidence>
<dbReference type="InterPro" id="IPR050833">
    <property type="entry name" value="Poly_Biosynth_Transport"/>
</dbReference>
<evidence type="ECO:0000256" key="2">
    <source>
        <dbReference type="ARBA" id="ARBA00022475"/>
    </source>
</evidence>
<feature type="transmembrane region" description="Helical" evidence="6">
    <location>
        <begin position="434"/>
        <end position="453"/>
    </location>
</feature>
<dbReference type="Pfam" id="PF01943">
    <property type="entry name" value="Polysacc_synt"/>
    <property type="match status" value="1"/>
</dbReference>
<evidence type="ECO:0000256" key="1">
    <source>
        <dbReference type="ARBA" id="ARBA00004651"/>
    </source>
</evidence>
<dbReference type="PANTHER" id="PTHR30250:SF26">
    <property type="entry name" value="PSMA PROTEIN"/>
    <property type="match status" value="1"/>
</dbReference>
<evidence type="ECO:0000313" key="7">
    <source>
        <dbReference type="EMBL" id="NML15080.1"/>
    </source>
</evidence>
<feature type="transmembrane region" description="Helical" evidence="6">
    <location>
        <begin position="307"/>
        <end position="327"/>
    </location>
</feature>
<keyword evidence="5 6" id="KW-0472">Membrane</keyword>
<reference evidence="7 8" key="1">
    <citation type="submission" date="2020-04" db="EMBL/GenBank/DDBJ databases">
        <title>Azohydromonas sp. isolated from soil.</title>
        <authorList>
            <person name="Dahal R.H."/>
        </authorList>
    </citation>
    <scope>NUCLEOTIDE SEQUENCE [LARGE SCALE GENOMIC DNA]</scope>
    <source>
        <strain evidence="7 8">G-1-1-14</strain>
    </source>
</reference>
<dbReference type="AlphaFoldDB" id="A0A848FA46"/>
<dbReference type="EMBL" id="JABBFW010000005">
    <property type="protein sequence ID" value="NML15080.1"/>
    <property type="molecule type" value="Genomic_DNA"/>
</dbReference>
<feature type="transmembrane region" description="Helical" evidence="6">
    <location>
        <begin position="124"/>
        <end position="142"/>
    </location>
</feature>
<sequence length="499" mass="54143">MSFRRNVIASYASQIYVTVIGIVIVPLYIRYMGVEAYGLVGFYAMLQAWFQLLDMGLSPTMARETARHAGGAVDGLTLRRLLRALEAFFLAIAAVGVLALVLGADWVASRWLNAQQLSTEQVRVAIQLMAGIVGLRWMAALYRSALGGFEQQVWLGALNASSATARFVLVIPVLMFVGTTPAHFFGHQLLVALVETALLARRTYRLLPPLPVGTPVGLHWHPLRERLHFSLSLAFTSAVWVGVTQSDKLLLSKLLPLSEYAHFSLAVLFASAVSILSGPLSSALLPRLSRLQAQGDEAGLLTLYRQATQGTAIVALPVALALCFGAEPLLRAWTGDAALAQQTATILRLYAAGNAALAIAAFAYYLQFAKGDVRLHLVGNLIFLTVLVPAIWLATLHYGAQGAGWAWLTINVVYLLLWVPLVHRRFAPGLHGSWLLRDVLLIALPPAVLTWLAERWVPWPHNPVAVGAMLAAAAMLLALLAMLASPHVRGFVKRQLQAA</sequence>
<evidence type="ECO:0000256" key="4">
    <source>
        <dbReference type="ARBA" id="ARBA00022989"/>
    </source>
</evidence>
<feature type="transmembrane region" description="Helical" evidence="6">
    <location>
        <begin position="347"/>
        <end position="366"/>
    </location>
</feature>
<keyword evidence="4 6" id="KW-1133">Transmembrane helix</keyword>
<comment type="subcellular location">
    <subcellularLocation>
        <location evidence="1">Cell membrane</location>
        <topology evidence="1">Multi-pass membrane protein</topology>
    </subcellularLocation>
</comment>
<evidence type="ECO:0000256" key="6">
    <source>
        <dbReference type="SAM" id="Phobius"/>
    </source>
</evidence>
<proteinExistence type="predicted"/>
<keyword evidence="2" id="KW-1003">Cell membrane</keyword>
<feature type="transmembrane region" description="Helical" evidence="6">
    <location>
        <begin position="404"/>
        <end position="422"/>
    </location>
</feature>
<dbReference type="InterPro" id="IPR002797">
    <property type="entry name" value="Polysacc_synth"/>
</dbReference>
<feature type="transmembrane region" description="Helical" evidence="6">
    <location>
        <begin position="263"/>
        <end position="286"/>
    </location>
</feature>
<name>A0A848FA46_9BURK</name>
<protein>
    <submittedName>
        <fullName evidence="7">Oligosaccharide flippase family protein</fullName>
    </submittedName>
</protein>
<organism evidence="7 8">
    <name type="scientific">Azohydromonas caseinilytica</name>
    <dbReference type="NCBI Taxonomy" id="2728836"/>
    <lineage>
        <taxon>Bacteria</taxon>
        <taxon>Pseudomonadati</taxon>
        <taxon>Pseudomonadota</taxon>
        <taxon>Betaproteobacteria</taxon>
        <taxon>Burkholderiales</taxon>
        <taxon>Sphaerotilaceae</taxon>
        <taxon>Azohydromonas</taxon>
    </lineage>
</organism>
<dbReference type="Proteomes" id="UP000574067">
    <property type="component" value="Unassembled WGS sequence"/>
</dbReference>
<keyword evidence="3 6" id="KW-0812">Transmembrane</keyword>